<evidence type="ECO:0000259" key="2">
    <source>
        <dbReference type="Pfam" id="PF10505"/>
    </source>
</evidence>
<gene>
    <name evidence="3" type="ORF">AB1Y20_000003</name>
</gene>
<feature type="compositionally biased region" description="Basic and acidic residues" evidence="1">
    <location>
        <begin position="131"/>
        <end position="152"/>
    </location>
</feature>
<dbReference type="GO" id="GO:0045945">
    <property type="term" value="P:positive regulation of transcription by RNA polymerase III"/>
    <property type="evidence" value="ECO:0007669"/>
    <property type="project" value="TreeGrafter"/>
</dbReference>
<feature type="region of interest" description="Disordered" evidence="1">
    <location>
        <begin position="67"/>
        <end position="194"/>
    </location>
</feature>
<evidence type="ECO:0000256" key="1">
    <source>
        <dbReference type="SAM" id="MobiDB-lite"/>
    </source>
</evidence>
<dbReference type="Proteomes" id="UP001515480">
    <property type="component" value="Unassembled WGS sequence"/>
</dbReference>
<dbReference type="PANTHER" id="PTHR14633">
    <property type="entry name" value="LITTLE ELONGATION COMPLEX SUBUNIT 2"/>
    <property type="match status" value="1"/>
</dbReference>
<feature type="region of interest" description="Disordered" evidence="1">
    <location>
        <begin position="732"/>
        <end position="751"/>
    </location>
</feature>
<dbReference type="EMBL" id="JBGBPQ010000001">
    <property type="protein sequence ID" value="KAL1529040.1"/>
    <property type="molecule type" value="Genomic_DNA"/>
</dbReference>
<organism evidence="3 4">
    <name type="scientific">Prymnesium parvum</name>
    <name type="common">Toxic golden alga</name>
    <dbReference type="NCBI Taxonomy" id="97485"/>
    <lineage>
        <taxon>Eukaryota</taxon>
        <taxon>Haptista</taxon>
        <taxon>Haptophyta</taxon>
        <taxon>Prymnesiophyceae</taxon>
        <taxon>Prymnesiales</taxon>
        <taxon>Prymnesiaceae</taxon>
        <taxon>Prymnesium</taxon>
    </lineage>
</organism>
<proteinExistence type="predicted"/>
<feature type="compositionally biased region" description="Basic residues" evidence="1">
    <location>
        <begin position="742"/>
        <end position="751"/>
    </location>
</feature>
<dbReference type="AlphaFoldDB" id="A0AB34K4M0"/>
<evidence type="ECO:0000313" key="4">
    <source>
        <dbReference type="Proteomes" id="UP001515480"/>
    </source>
</evidence>
<dbReference type="InterPro" id="IPR019535">
    <property type="entry name" value="ICE2_C"/>
</dbReference>
<name>A0AB34K4M0_PRYPA</name>
<feature type="compositionally biased region" description="Low complexity" evidence="1">
    <location>
        <begin position="153"/>
        <end position="166"/>
    </location>
</feature>
<reference evidence="3 4" key="1">
    <citation type="journal article" date="2024" name="Science">
        <title>Giant polyketide synthase enzymes in the biosynthesis of giant marine polyether toxins.</title>
        <authorList>
            <person name="Fallon T.R."/>
            <person name="Shende V.V."/>
            <person name="Wierzbicki I.H."/>
            <person name="Pendleton A.L."/>
            <person name="Watervoot N.F."/>
            <person name="Auber R.P."/>
            <person name="Gonzalez D.J."/>
            <person name="Wisecaver J.H."/>
            <person name="Moore B.S."/>
        </authorList>
    </citation>
    <scope>NUCLEOTIDE SEQUENCE [LARGE SCALE GENOMIC DNA]</scope>
    <source>
        <strain evidence="3 4">12B1</strain>
    </source>
</reference>
<dbReference type="PANTHER" id="PTHR14633:SF3">
    <property type="entry name" value="LITTLE ELONGATION COMPLEX SUBUNIT 2"/>
    <property type="match status" value="1"/>
</dbReference>
<accession>A0AB34K4M0</accession>
<dbReference type="GO" id="GO:0042796">
    <property type="term" value="P:snRNA transcription by RNA polymerase III"/>
    <property type="evidence" value="ECO:0007669"/>
    <property type="project" value="TreeGrafter"/>
</dbReference>
<comment type="caution">
    <text evidence="3">The sequence shown here is derived from an EMBL/GenBank/DDBJ whole genome shotgun (WGS) entry which is preliminary data.</text>
</comment>
<dbReference type="Pfam" id="PF10505">
    <property type="entry name" value="NARG2_C"/>
    <property type="match status" value="1"/>
</dbReference>
<dbReference type="GO" id="GO:0042795">
    <property type="term" value="P:snRNA transcription by RNA polymerase II"/>
    <property type="evidence" value="ECO:0007669"/>
    <property type="project" value="TreeGrafter"/>
</dbReference>
<evidence type="ECO:0000313" key="3">
    <source>
        <dbReference type="EMBL" id="KAL1529040.1"/>
    </source>
</evidence>
<feature type="compositionally biased region" description="Basic and acidic residues" evidence="1">
    <location>
        <begin position="98"/>
        <end position="107"/>
    </location>
</feature>
<feature type="domain" description="Little elongation complex subunit 2 C-terminal" evidence="2">
    <location>
        <begin position="511"/>
        <end position="685"/>
    </location>
</feature>
<keyword evidence="4" id="KW-1185">Reference proteome</keyword>
<dbReference type="GO" id="GO:0008023">
    <property type="term" value="C:transcription elongation factor complex"/>
    <property type="evidence" value="ECO:0007669"/>
    <property type="project" value="InterPro"/>
</dbReference>
<sequence>MALWLGAAELERYSVADLLKPEPDSPPTFPLGQCDRAGAPVEAVEAVYLAAALPGVPIVNALACSPPTRAAPTPSCAGSSGAPSKAARRHGNSTMESAHGDAERPVEKAAPSSPGRAEISFLDSEDEMDAELSRELESERQLESEMERELERASSLSSSSLENASELGERKSMEGVDGCPAQGGGGGPEVNTPQEEYATGSLEAESDEEDQQHLTELASRGKPVVQLVGGAQLEPGPSPLPQSRFITLSPTEHEEWVTLRARVHGEGVGALNEEESRRWSELSVMQNDYRQRNLKTALNEKPSPYCHISEQTETHVDAVIQEKIRRAEQCYPASFTKHADITIASRGTERISLIRVEPAGRELTGLCSWDLEAVAVDVPMKLTLEATLPSSHPRPSPITQDKKAMEQARLTGADVVMSSSSFRSLVAMLLSKLESAELPFAVREHRRRTVFIDKPVPCSEYTARHKNMLYYRAAARQHLNAKASSQANLSRSEERAPGGAVYTYEQLWLGPLCLLVRCKHHAACSYRSERVTCSLKTRVEYLLKEGFYEEMSEVEYAQYWAHCNLRGEGSRLLLSHVAKHTSEWVSSSIYRIVPACLLTSTLPQAPEGFNMDNVLHQLHSLLTQLCQLPAGQQHLLRRPMCSPKFSVWKAGNFEETTFLAGVLLGRANEDAPTASKYDLKAMLRKSGKTNKRLITFQHPAMPNGLPQQPASCIASKPTPAPITLAVSAISKPRGGRSAWGRGLKRSRRGAR</sequence>
<protein>
    <recommendedName>
        <fullName evidence="2">Little elongation complex subunit 2 C-terminal domain-containing protein</fullName>
    </recommendedName>
</protein>